<keyword evidence="6" id="KW-1185">Reference proteome</keyword>
<sequence length="154" mass="17375">MSLSSKLPLKGYRGIFTQSKLVKSTLGYSVRYYATTDATTRKYPDPERFYQTVVLTNGATFKLRTTSPRAQITLSKDTRSHPLWNPQIQTTLDDDSGKISKFSKKFGELDDLADLDFFDLPEGTTGTTYSRLATHEETLVADKARRHGGNKKKK</sequence>
<keyword evidence="2" id="KW-0687">Ribonucleoprotein</keyword>
<keyword evidence="1" id="KW-0689">Ribosomal protein</keyword>
<evidence type="ECO:0000256" key="1">
    <source>
        <dbReference type="ARBA" id="ARBA00022980"/>
    </source>
</evidence>
<dbReference type="Proteomes" id="UP001479436">
    <property type="component" value="Unassembled WGS sequence"/>
</dbReference>
<evidence type="ECO:0000256" key="4">
    <source>
        <dbReference type="ARBA" id="ARBA00035529"/>
    </source>
</evidence>
<dbReference type="InterPro" id="IPR034600">
    <property type="entry name" value="Ribosomal_bL31m"/>
</dbReference>
<comment type="caution">
    <text evidence="5">The sequence shown here is derived from an EMBL/GenBank/DDBJ whole genome shotgun (WGS) entry which is preliminary data.</text>
</comment>
<evidence type="ECO:0000256" key="2">
    <source>
        <dbReference type="ARBA" id="ARBA00023274"/>
    </source>
</evidence>
<dbReference type="InterPro" id="IPR002150">
    <property type="entry name" value="Ribosomal_bL31"/>
</dbReference>
<dbReference type="Pfam" id="PF01197">
    <property type="entry name" value="Ribosomal_L31"/>
    <property type="match status" value="1"/>
</dbReference>
<dbReference type="PANTHER" id="PTHR28174:SF1">
    <property type="entry name" value="LARGE RIBOSOMAL SUBUNIT PROTEIN BL31M"/>
    <property type="match status" value="1"/>
</dbReference>
<accession>A0ABR2WI74</accession>
<gene>
    <name evidence="5" type="ORF">K7432_014053</name>
</gene>
<dbReference type="Gene3D" id="6.20.130.10">
    <property type="match status" value="1"/>
</dbReference>
<evidence type="ECO:0000313" key="6">
    <source>
        <dbReference type="Proteomes" id="UP001479436"/>
    </source>
</evidence>
<dbReference type="EMBL" id="JASJQH010001501">
    <property type="protein sequence ID" value="KAK9761210.1"/>
    <property type="molecule type" value="Genomic_DNA"/>
</dbReference>
<evidence type="ECO:0000256" key="3">
    <source>
        <dbReference type="ARBA" id="ARBA00035270"/>
    </source>
</evidence>
<dbReference type="PANTHER" id="PTHR28174">
    <property type="entry name" value="54S RIBOSOMAL PROTEIN L36, MITOCHONDRIAL"/>
    <property type="match status" value="1"/>
</dbReference>
<organism evidence="5 6">
    <name type="scientific">Basidiobolus ranarum</name>
    <dbReference type="NCBI Taxonomy" id="34480"/>
    <lineage>
        <taxon>Eukaryota</taxon>
        <taxon>Fungi</taxon>
        <taxon>Fungi incertae sedis</taxon>
        <taxon>Zoopagomycota</taxon>
        <taxon>Entomophthoromycotina</taxon>
        <taxon>Basidiobolomycetes</taxon>
        <taxon>Basidiobolales</taxon>
        <taxon>Basidiobolaceae</taxon>
        <taxon>Basidiobolus</taxon>
    </lineage>
</organism>
<reference evidence="5 6" key="1">
    <citation type="submission" date="2023-04" db="EMBL/GenBank/DDBJ databases">
        <title>Genome of Basidiobolus ranarum AG-B5.</title>
        <authorList>
            <person name="Stajich J.E."/>
            <person name="Carter-House D."/>
            <person name="Gryganskyi A."/>
        </authorList>
    </citation>
    <scope>NUCLEOTIDE SEQUENCE [LARGE SCALE GENOMIC DNA]</scope>
    <source>
        <strain evidence="5 6">AG-B5</strain>
    </source>
</reference>
<protein>
    <recommendedName>
        <fullName evidence="3">Large ribosomal subunit protein bL31c</fullName>
    </recommendedName>
    <alternativeName>
        <fullName evidence="4">50S ribosomal protein L31, chloroplastic</fullName>
    </alternativeName>
</protein>
<name>A0ABR2WI74_9FUNG</name>
<dbReference type="InterPro" id="IPR034704">
    <property type="entry name" value="Ribosomal_bL28/bL31-like_sf"/>
</dbReference>
<proteinExistence type="predicted"/>
<evidence type="ECO:0000313" key="5">
    <source>
        <dbReference type="EMBL" id="KAK9761210.1"/>
    </source>
</evidence>
<dbReference type="SUPFAM" id="SSF143800">
    <property type="entry name" value="L28p-like"/>
    <property type="match status" value="1"/>
</dbReference>